<feature type="domain" description="Gamma-butyrobetaine hydroxylase-like N-terminal" evidence="18">
    <location>
        <begin position="85"/>
        <end position="153"/>
    </location>
</feature>
<comment type="function">
    <text evidence="15">Converts trimethyllysine (TML) into hydroxytrimethyllysine (HTML).</text>
</comment>
<evidence type="ECO:0000256" key="11">
    <source>
        <dbReference type="ARBA" id="ARBA00023004"/>
    </source>
</evidence>
<dbReference type="Proteomes" id="UP001519460">
    <property type="component" value="Unassembled WGS sequence"/>
</dbReference>
<dbReference type="NCBIfam" id="TIGR02410">
    <property type="entry name" value="carnitine_TMLD"/>
    <property type="match status" value="1"/>
</dbReference>
<evidence type="ECO:0000256" key="1">
    <source>
        <dbReference type="ARBA" id="ARBA00001954"/>
    </source>
</evidence>
<gene>
    <name evidence="19" type="ORF">BaRGS_00025926</name>
</gene>
<dbReference type="EMBL" id="JACVVK020000237">
    <property type="protein sequence ID" value="KAK7482893.1"/>
    <property type="molecule type" value="Genomic_DNA"/>
</dbReference>
<evidence type="ECO:0000256" key="10">
    <source>
        <dbReference type="ARBA" id="ARBA00023002"/>
    </source>
</evidence>
<dbReference type="GO" id="GO:0045329">
    <property type="term" value="P:carnitine biosynthetic process"/>
    <property type="evidence" value="ECO:0007669"/>
    <property type="project" value="UniProtKB-KW"/>
</dbReference>
<keyword evidence="7" id="KW-0479">Metal-binding</keyword>
<comment type="cofactor">
    <cofactor evidence="1">
        <name>Fe(2+)</name>
        <dbReference type="ChEBI" id="CHEBI:29033"/>
    </cofactor>
</comment>
<dbReference type="FunFam" id="3.30.2020.30:FF:000002">
    <property type="entry name" value="Putative gamma-butyrobetaine dioxygenase"/>
    <property type="match status" value="1"/>
</dbReference>
<evidence type="ECO:0000313" key="20">
    <source>
        <dbReference type="Proteomes" id="UP001519460"/>
    </source>
</evidence>
<dbReference type="Pfam" id="PF06155">
    <property type="entry name" value="GBBH-like_N"/>
    <property type="match status" value="1"/>
</dbReference>
<evidence type="ECO:0000256" key="6">
    <source>
        <dbReference type="ARBA" id="ARBA00016835"/>
    </source>
</evidence>
<evidence type="ECO:0000256" key="2">
    <source>
        <dbReference type="ARBA" id="ARBA00001961"/>
    </source>
</evidence>
<comment type="similarity">
    <text evidence="4">Belongs to the gamma-BBH/TMLD family.</text>
</comment>
<keyword evidence="9" id="KW-0223">Dioxygenase</keyword>
<evidence type="ECO:0000256" key="13">
    <source>
        <dbReference type="ARBA" id="ARBA00031778"/>
    </source>
</evidence>
<dbReference type="InterPro" id="IPR038492">
    <property type="entry name" value="GBBH-like_N_sf"/>
</dbReference>
<dbReference type="Gene3D" id="3.60.130.10">
    <property type="entry name" value="Clavaminate synthase-like"/>
    <property type="match status" value="1"/>
</dbReference>
<reference evidence="19 20" key="1">
    <citation type="journal article" date="2023" name="Sci. Data">
        <title>Genome assembly of the Korean intertidal mud-creeper Batillaria attramentaria.</title>
        <authorList>
            <person name="Patra A.K."/>
            <person name="Ho P.T."/>
            <person name="Jun S."/>
            <person name="Lee S.J."/>
            <person name="Kim Y."/>
            <person name="Won Y.J."/>
        </authorList>
    </citation>
    <scope>NUCLEOTIDE SEQUENCE [LARGE SCALE GENOMIC DNA]</scope>
    <source>
        <strain evidence="19">Wonlab-2016</strain>
    </source>
</reference>
<evidence type="ECO:0000256" key="3">
    <source>
        <dbReference type="ARBA" id="ARBA00005022"/>
    </source>
</evidence>
<feature type="domain" description="TauD/TfdA-like" evidence="17">
    <location>
        <begin position="181"/>
        <end position="419"/>
    </location>
</feature>
<dbReference type="Pfam" id="PF02668">
    <property type="entry name" value="TauD"/>
    <property type="match status" value="1"/>
</dbReference>
<evidence type="ECO:0000256" key="9">
    <source>
        <dbReference type="ARBA" id="ARBA00022964"/>
    </source>
</evidence>
<accession>A0ABD0K7H9</accession>
<dbReference type="InterPro" id="IPR012776">
    <property type="entry name" value="Trimethyllysine_dOase"/>
</dbReference>
<evidence type="ECO:0000256" key="15">
    <source>
        <dbReference type="ARBA" id="ARBA00046008"/>
    </source>
</evidence>
<comment type="caution">
    <text evidence="19">The sequence shown here is derived from an EMBL/GenBank/DDBJ whole genome shotgun (WGS) entry which is preliminary data.</text>
</comment>
<proteinExistence type="inferred from homology"/>
<dbReference type="SUPFAM" id="SSF51197">
    <property type="entry name" value="Clavaminate synthase-like"/>
    <property type="match status" value="1"/>
</dbReference>
<comment type="cofactor">
    <cofactor evidence="2">
        <name>L-ascorbate</name>
        <dbReference type="ChEBI" id="CHEBI:38290"/>
    </cofactor>
</comment>
<keyword evidence="20" id="KW-1185">Reference proteome</keyword>
<evidence type="ECO:0000256" key="4">
    <source>
        <dbReference type="ARBA" id="ARBA00008654"/>
    </source>
</evidence>
<dbReference type="InterPro" id="IPR050411">
    <property type="entry name" value="AlphaKG_dependent_hydroxylases"/>
</dbReference>
<dbReference type="GO" id="GO:0050353">
    <property type="term" value="F:trimethyllysine dioxygenase activity"/>
    <property type="evidence" value="ECO:0007669"/>
    <property type="project" value="UniProtKB-EC"/>
</dbReference>
<dbReference type="GO" id="GO:0046872">
    <property type="term" value="F:metal ion binding"/>
    <property type="evidence" value="ECO:0007669"/>
    <property type="project" value="UniProtKB-KW"/>
</dbReference>
<evidence type="ECO:0000256" key="16">
    <source>
        <dbReference type="ARBA" id="ARBA00049334"/>
    </source>
</evidence>
<keyword evidence="10" id="KW-0560">Oxidoreductase</keyword>
<evidence type="ECO:0000256" key="12">
    <source>
        <dbReference type="ARBA" id="ARBA00030363"/>
    </source>
</evidence>
<dbReference type="AlphaFoldDB" id="A0ABD0K7H9"/>
<dbReference type="PANTHER" id="PTHR10696:SF51">
    <property type="entry name" value="TRIMETHYLLYSINE DIOXYGENASE, MITOCHONDRIAL"/>
    <property type="match status" value="1"/>
</dbReference>
<evidence type="ECO:0000259" key="17">
    <source>
        <dbReference type="Pfam" id="PF02668"/>
    </source>
</evidence>
<name>A0ABD0K7H9_9CAEN</name>
<evidence type="ECO:0000259" key="18">
    <source>
        <dbReference type="Pfam" id="PF06155"/>
    </source>
</evidence>
<dbReference type="EC" id="1.14.11.8" evidence="5"/>
<sequence>MALSRTQLQRLPLSLLRFSKFDQCHPSLSSRLLSFSAKQVHVRNGRSLVPCNNRFSRVATTRAFTTRVHVDSTQPGGDRVNLLLNGRSVQMPLMWLRDHCRCEECYNAATAQKNVDNYTLNHKLQAVEVHVADDSLTVEWQDGHYSAYSLKWIQKNFHCPGTQVERFLWDGPRMTAEPLPAVAFEQHMNSEEGLKQTLMNILQYGFCVVQGAPVTPKGTETVANRICFLAETVYKRLSIMTSGVLAHSDTAYTNLPLGAHTDTTYYSLPAGIQVFHCLHHDGEGGETLLVDGFNVAEKLRKSNPSYFDTLVRTEVPHECIEKSNYHLYCLGTVLSIDRLSGELTHIRFNPYDRAPLRTVAADDIPQFYASYGALTQIIRSKDSEFWMKLVPGNVLLVDNWRVMHGRSGFMGQRVICGCYLPRDDWLSKARVLGLL</sequence>
<evidence type="ECO:0000313" key="19">
    <source>
        <dbReference type="EMBL" id="KAK7482893.1"/>
    </source>
</evidence>
<evidence type="ECO:0000256" key="5">
    <source>
        <dbReference type="ARBA" id="ARBA00012267"/>
    </source>
</evidence>
<keyword evidence="8" id="KW-0124">Carnitine biosynthesis</keyword>
<dbReference type="InterPro" id="IPR003819">
    <property type="entry name" value="TauD/TfdA-like"/>
</dbReference>
<evidence type="ECO:0000256" key="7">
    <source>
        <dbReference type="ARBA" id="ARBA00022723"/>
    </source>
</evidence>
<comment type="pathway">
    <text evidence="3">Amine and polyamine biosynthesis; carnitine biosynthesis.</text>
</comment>
<comment type="catalytic activity">
    <reaction evidence="16">
        <text>N(6),N(6),N(6)-trimethyl-L-lysine + 2-oxoglutarate + O2 = (3S)-3-hydroxy-N(6),N(6),N(6)-trimethyl-L-lysine + succinate + CO2</text>
        <dbReference type="Rhea" id="RHEA:14181"/>
        <dbReference type="ChEBI" id="CHEBI:15379"/>
        <dbReference type="ChEBI" id="CHEBI:16526"/>
        <dbReference type="ChEBI" id="CHEBI:16810"/>
        <dbReference type="ChEBI" id="CHEBI:30031"/>
        <dbReference type="ChEBI" id="CHEBI:58100"/>
        <dbReference type="ChEBI" id="CHEBI:141499"/>
        <dbReference type="EC" id="1.14.11.8"/>
    </reaction>
</comment>
<dbReference type="FunFam" id="3.60.130.10:FF:000001">
    <property type="entry name" value="Trimethyllysine dioxygenase, mitochondrial"/>
    <property type="match status" value="1"/>
</dbReference>
<dbReference type="InterPro" id="IPR010376">
    <property type="entry name" value="GBBH-like_N"/>
</dbReference>
<evidence type="ECO:0000256" key="14">
    <source>
        <dbReference type="ARBA" id="ARBA00032283"/>
    </source>
</evidence>
<evidence type="ECO:0000256" key="8">
    <source>
        <dbReference type="ARBA" id="ARBA00022873"/>
    </source>
</evidence>
<organism evidence="19 20">
    <name type="scientific">Batillaria attramentaria</name>
    <dbReference type="NCBI Taxonomy" id="370345"/>
    <lineage>
        <taxon>Eukaryota</taxon>
        <taxon>Metazoa</taxon>
        <taxon>Spiralia</taxon>
        <taxon>Lophotrochozoa</taxon>
        <taxon>Mollusca</taxon>
        <taxon>Gastropoda</taxon>
        <taxon>Caenogastropoda</taxon>
        <taxon>Sorbeoconcha</taxon>
        <taxon>Cerithioidea</taxon>
        <taxon>Batillariidae</taxon>
        <taxon>Batillaria</taxon>
    </lineage>
</organism>
<keyword evidence="11" id="KW-0408">Iron</keyword>
<dbReference type="PANTHER" id="PTHR10696">
    <property type="entry name" value="GAMMA-BUTYROBETAINE HYDROXYLASE-RELATED"/>
    <property type="match status" value="1"/>
</dbReference>
<dbReference type="CDD" id="cd00250">
    <property type="entry name" value="CAS_like"/>
    <property type="match status" value="1"/>
</dbReference>
<protein>
    <recommendedName>
        <fullName evidence="6">Trimethyllysine dioxygenase, mitochondrial</fullName>
        <ecNumber evidence="5">1.14.11.8</ecNumber>
    </recommendedName>
    <alternativeName>
        <fullName evidence="13">Epsilon-trimethyllysine 2-oxoglutarate dioxygenase</fullName>
    </alternativeName>
    <alternativeName>
        <fullName evidence="12">TML hydroxylase</fullName>
    </alternativeName>
    <alternativeName>
        <fullName evidence="14">TML-alpha-ketoglutarate dioxygenase</fullName>
    </alternativeName>
</protein>
<dbReference type="Gene3D" id="3.30.2020.30">
    <property type="match status" value="1"/>
</dbReference>
<dbReference type="InterPro" id="IPR042098">
    <property type="entry name" value="TauD-like_sf"/>
</dbReference>